<evidence type="ECO:0000313" key="6">
    <source>
        <dbReference type="EMBL" id="PRY49890.1"/>
    </source>
</evidence>
<dbReference type="OrthoDB" id="9772484at2"/>
<dbReference type="AlphaFoldDB" id="A0A2T0TW74"/>
<keyword evidence="7" id="KW-1185">Reference proteome</keyword>
<dbReference type="Gene3D" id="1.10.579.10">
    <property type="entry name" value="DNA Cyclobutane Dipyrimidine Photolyase, subunit A, domain 3"/>
    <property type="match status" value="1"/>
</dbReference>
<dbReference type="Pfam" id="PF03441">
    <property type="entry name" value="FAD_binding_7"/>
    <property type="match status" value="1"/>
</dbReference>
<evidence type="ECO:0000256" key="4">
    <source>
        <dbReference type="ARBA" id="ARBA00022827"/>
    </source>
</evidence>
<dbReference type="InterPro" id="IPR036155">
    <property type="entry name" value="Crypto/Photolyase_N_sf"/>
</dbReference>
<dbReference type="Gene3D" id="3.40.50.620">
    <property type="entry name" value="HUPs"/>
    <property type="match status" value="1"/>
</dbReference>
<comment type="cofactor">
    <cofactor evidence="2">
        <name>FAD</name>
        <dbReference type="ChEBI" id="CHEBI:57692"/>
    </cofactor>
</comment>
<dbReference type="InterPro" id="IPR005101">
    <property type="entry name" value="Cryptochr/Photolyase_FAD-bd"/>
</dbReference>
<protein>
    <submittedName>
        <fullName evidence="6">Deoxyribodipyrimidine photo-lyase</fullName>
    </submittedName>
</protein>
<organism evidence="6 7">
    <name type="scientific">Arcticibacter pallidicorallinus</name>
    <dbReference type="NCBI Taxonomy" id="1259464"/>
    <lineage>
        <taxon>Bacteria</taxon>
        <taxon>Pseudomonadati</taxon>
        <taxon>Bacteroidota</taxon>
        <taxon>Sphingobacteriia</taxon>
        <taxon>Sphingobacteriales</taxon>
        <taxon>Sphingobacteriaceae</taxon>
        <taxon>Arcticibacter</taxon>
    </lineage>
</organism>
<keyword evidence="4" id="KW-0274">FAD</keyword>
<comment type="caution">
    <text evidence="6">The sequence shown here is derived from an EMBL/GenBank/DDBJ whole genome shotgun (WGS) entry which is preliminary data.</text>
</comment>
<dbReference type="Gene3D" id="1.25.40.80">
    <property type="match status" value="1"/>
</dbReference>
<evidence type="ECO:0000256" key="3">
    <source>
        <dbReference type="ARBA" id="ARBA00022630"/>
    </source>
</evidence>
<dbReference type="GO" id="GO:0003904">
    <property type="term" value="F:deoxyribodipyrimidine photo-lyase activity"/>
    <property type="evidence" value="ECO:0007669"/>
    <property type="project" value="TreeGrafter"/>
</dbReference>
<dbReference type="Pfam" id="PF00875">
    <property type="entry name" value="DNA_photolyase"/>
    <property type="match status" value="1"/>
</dbReference>
<proteinExistence type="predicted"/>
<evidence type="ECO:0000256" key="2">
    <source>
        <dbReference type="ARBA" id="ARBA00001974"/>
    </source>
</evidence>
<dbReference type="SUPFAM" id="SSF52425">
    <property type="entry name" value="Cryptochrome/photolyase, N-terminal domain"/>
    <property type="match status" value="1"/>
</dbReference>
<dbReference type="InterPro" id="IPR006050">
    <property type="entry name" value="DNA_photolyase_N"/>
</dbReference>
<dbReference type="InterPro" id="IPR002081">
    <property type="entry name" value="Cryptochrome/DNA_photolyase_1"/>
</dbReference>
<gene>
    <name evidence="6" type="ORF">B0I27_11064</name>
</gene>
<accession>A0A2T0TW74</accession>
<dbReference type="SUPFAM" id="SSF48173">
    <property type="entry name" value="Cryptochrome/photolyase FAD-binding domain"/>
    <property type="match status" value="1"/>
</dbReference>
<dbReference type="GO" id="GO:0003677">
    <property type="term" value="F:DNA binding"/>
    <property type="evidence" value="ECO:0007669"/>
    <property type="project" value="TreeGrafter"/>
</dbReference>
<comment type="cofactor">
    <cofactor evidence="1">
        <name>(6R)-5,10-methylene-5,6,7,8-tetrahydrofolate</name>
        <dbReference type="ChEBI" id="CHEBI:15636"/>
    </cofactor>
</comment>
<dbReference type="GO" id="GO:0071949">
    <property type="term" value="F:FAD binding"/>
    <property type="evidence" value="ECO:0007669"/>
    <property type="project" value="TreeGrafter"/>
</dbReference>
<dbReference type="PROSITE" id="PS51645">
    <property type="entry name" value="PHR_CRY_ALPHA_BETA"/>
    <property type="match status" value="1"/>
</dbReference>
<keyword evidence="3" id="KW-0285">Flavoprotein</keyword>
<dbReference type="PANTHER" id="PTHR11455">
    <property type="entry name" value="CRYPTOCHROME"/>
    <property type="match status" value="1"/>
</dbReference>
<evidence type="ECO:0000259" key="5">
    <source>
        <dbReference type="PROSITE" id="PS51645"/>
    </source>
</evidence>
<keyword evidence="6" id="KW-0456">Lyase</keyword>
<dbReference type="InterPro" id="IPR036134">
    <property type="entry name" value="Crypto/Photolyase_FAD-like_sf"/>
</dbReference>
<dbReference type="InterPro" id="IPR014729">
    <property type="entry name" value="Rossmann-like_a/b/a_fold"/>
</dbReference>
<dbReference type="Proteomes" id="UP000238034">
    <property type="component" value="Unassembled WGS sequence"/>
</dbReference>
<feature type="domain" description="Photolyase/cryptochrome alpha/beta" evidence="5">
    <location>
        <begin position="21"/>
        <end position="155"/>
    </location>
</feature>
<reference evidence="6 7" key="1">
    <citation type="submission" date="2018-03" db="EMBL/GenBank/DDBJ databases">
        <title>Genomic Encyclopedia of Type Strains, Phase III (KMG-III): the genomes of soil and plant-associated and newly described type strains.</title>
        <authorList>
            <person name="Whitman W."/>
        </authorList>
    </citation>
    <scope>NUCLEOTIDE SEQUENCE [LARGE SCALE GENOMIC DNA]</scope>
    <source>
        <strain evidence="6 7">CGMCC 1.9313</strain>
    </source>
</reference>
<evidence type="ECO:0000313" key="7">
    <source>
        <dbReference type="Proteomes" id="UP000238034"/>
    </source>
</evidence>
<evidence type="ECO:0000256" key="1">
    <source>
        <dbReference type="ARBA" id="ARBA00001932"/>
    </source>
</evidence>
<sequence>MSGDFLSKLHAMSFDTVMSGKTILIWFRNDLRIHDNEMLIKAIAKSENVLPVYCFDPRYFGKTSYETQKSGYLRTQFLLQSIAALKSDLQRLGGDLLIQMGKPEDVLPALCRRYKVSEVYHHREVAEEETSISGMVETMLWKDKINLKHFIGHTLFHKEDLPFPIKNIPNTFVAFKRKIDRESIVRYPFKAPEKLEVPHDVDWGTLPVHEELGVQRSGTVEETGLVGGEREGVKALMQLILSETSKEPAPDPILSPWLSLGCLSPRMVYWTVKDKLSVRSNLAVRIVTELLWRDYNRFMLKKHGSPLLNDEIKLTSAERSRFNKWREGNTGELLVDVCIRELNETGHVNDRCELFLSSCMMNKMKLKWPVEYAYFEEKAIGFAPALAWGRRAMAQGIFSFGKRADQNFDDIMHDPQIKRRLEILEAG</sequence>
<name>A0A2T0TW74_9SPHI</name>
<dbReference type="EMBL" id="PVTH01000010">
    <property type="protein sequence ID" value="PRY49890.1"/>
    <property type="molecule type" value="Genomic_DNA"/>
</dbReference>